<evidence type="ECO:0000313" key="8">
    <source>
        <dbReference type="Proteomes" id="UP000236630"/>
    </source>
</evidence>
<evidence type="ECO:0000256" key="2">
    <source>
        <dbReference type="ARBA" id="ARBA00022771"/>
    </source>
</evidence>
<dbReference type="PROSITE" id="PS50966">
    <property type="entry name" value="ZF_SWIM"/>
    <property type="match status" value="1"/>
</dbReference>
<dbReference type="InterPro" id="IPR006564">
    <property type="entry name" value="Znf_PMZ"/>
</dbReference>
<evidence type="ECO:0000313" key="7">
    <source>
        <dbReference type="EMBL" id="GAY67826.1"/>
    </source>
</evidence>
<dbReference type="InterPro" id="IPR018289">
    <property type="entry name" value="MULE_transposase_dom"/>
</dbReference>
<dbReference type="Pfam" id="PF04434">
    <property type="entry name" value="SWIM"/>
    <property type="match status" value="1"/>
</dbReference>
<keyword evidence="8" id="KW-1185">Reference proteome</keyword>
<dbReference type="Proteomes" id="UP000236630">
    <property type="component" value="Unassembled WGS sequence"/>
</dbReference>
<accession>A0A2H5QT76</accession>
<dbReference type="PANTHER" id="PTHR31973">
    <property type="entry name" value="POLYPROTEIN, PUTATIVE-RELATED"/>
    <property type="match status" value="1"/>
</dbReference>
<reference evidence="7 8" key="1">
    <citation type="journal article" date="2017" name="Front. Genet.">
        <title>Draft sequencing of the heterozygous diploid genome of Satsuma (Citrus unshiu Marc.) using a hybrid assembly approach.</title>
        <authorList>
            <person name="Shimizu T."/>
            <person name="Tanizawa Y."/>
            <person name="Mochizuki T."/>
            <person name="Nagasaki H."/>
            <person name="Yoshioka T."/>
            <person name="Toyoda A."/>
            <person name="Fujiyama A."/>
            <person name="Kaminuma E."/>
            <person name="Nakamura Y."/>
        </authorList>
    </citation>
    <scope>NUCLEOTIDE SEQUENCE [LARGE SCALE GENOMIC DNA]</scope>
    <source>
        <strain evidence="8">cv. Miyagawa wase</strain>
    </source>
</reference>
<evidence type="ECO:0000256" key="5">
    <source>
        <dbReference type="SAM" id="MobiDB-lite"/>
    </source>
</evidence>
<dbReference type="GO" id="GO:0008270">
    <property type="term" value="F:zinc ion binding"/>
    <property type="evidence" value="ECO:0007669"/>
    <property type="project" value="UniProtKB-KW"/>
</dbReference>
<dbReference type="EMBL" id="BDQV01000762">
    <property type="protein sequence ID" value="GAY67826.1"/>
    <property type="molecule type" value="Genomic_DNA"/>
</dbReference>
<keyword evidence="3" id="KW-0862">Zinc</keyword>
<dbReference type="Pfam" id="PF10551">
    <property type="entry name" value="MULE"/>
    <property type="match status" value="1"/>
</dbReference>
<evidence type="ECO:0000259" key="6">
    <source>
        <dbReference type="PROSITE" id="PS50966"/>
    </source>
</evidence>
<evidence type="ECO:0000256" key="1">
    <source>
        <dbReference type="ARBA" id="ARBA00022723"/>
    </source>
</evidence>
<protein>
    <recommendedName>
        <fullName evidence="6">SWIM-type domain-containing protein</fullName>
    </recommendedName>
</protein>
<comment type="caution">
    <text evidence="7">The sequence shown here is derived from an EMBL/GenBank/DDBJ whole genome shotgun (WGS) entry which is preliminary data.</text>
</comment>
<dbReference type="AlphaFoldDB" id="A0A2H5QT76"/>
<feature type="region of interest" description="Disordered" evidence="5">
    <location>
        <begin position="84"/>
        <end position="110"/>
    </location>
</feature>
<evidence type="ECO:0000256" key="4">
    <source>
        <dbReference type="PROSITE-ProRule" id="PRU00325"/>
    </source>
</evidence>
<proteinExistence type="predicted"/>
<dbReference type="PANTHER" id="PTHR31973:SF195">
    <property type="entry name" value="MUDR FAMILY TRANSPOSASE"/>
    <property type="match status" value="1"/>
</dbReference>
<keyword evidence="2 4" id="KW-0863">Zinc-finger</keyword>
<feature type="compositionally biased region" description="Basic and acidic residues" evidence="5">
    <location>
        <begin position="8"/>
        <end position="23"/>
    </location>
</feature>
<feature type="domain" description="SWIM-type" evidence="6">
    <location>
        <begin position="669"/>
        <end position="703"/>
    </location>
</feature>
<dbReference type="SMART" id="SM00575">
    <property type="entry name" value="ZnF_PMZ"/>
    <property type="match status" value="1"/>
</dbReference>
<feature type="region of interest" description="Disordered" evidence="5">
    <location>
        <begin position="1"/>
        <end position="49"/>
    </location>
</feature>
<evidence type="ECO:0000256" key="3">
    <source>
        <dbReference type="ARBA" id="ARBA00022833"/>
    </source>
</evidence>
<dbReference type="InterPro" id="IPR007527">
    <property type="entry name" value="Znf_SWIM"/>
</dbReference>
<keyword evidence="1" id="KW-0479">Metal-binding</keyword>
<organism evidence="7 8">
    <name type="scientific">Citrus unshiu</name>
    <name type="common">Satsuma mandarin</name>
    <name type="synonym">Citrus nobilis var. unshiu</name>
    <dbReference type="NCBI Taxonomy" id="55188"/>
    <lineage>
        <taxon>Eukaryota</taxon>
        <taxon>Viridiplantae</taxon>
        <taxon>Streptophyta</taxon>
        <taxon>Embryophyta</taxon>
        <taxon>Tracheophyta</taxon>
        <taxon>Spermatophyta</taxon>
        <taxon>Magnoliopsida</taxon>
        <taxon>eudicotyledons</taxon>
        <taxon>Gunneridae</taxon>
        <taxon>Pentapetalae</taxon>
        <taxon>rosids</taxon>
        <taxon>malvids</taxon>
        <taxon>Sapindales</taxon>
        <taxon>Rutaceae</taxon>
        <taxon>Aurantioideae</taxon>
        <taxon>Citrus</taxon>
    </lineage>
</organism>
<sequence length="839" mass="94966">MMENSAMCDKHSSTKEGGTEKELGQIGKRRFATDETDGGGNPTISKRKGKRKVFRSLFQSLQYGEDLVQSCNRHLATVEEKLAEKRGKAARGLHDNESNKCRGKDKGGSAVKISDDEVWRDLYSESDSDSDDAIYKELGKAIHRLEDAIKSVGIPSKSVVQNPFAVEDSESEDDPLPHISDNDDEMEGYDSEYEWVQVEDNFDETPDLLHGRSLTFSPRDDSKINLHLGKKFDNGLVFRHAVKAVAVRDGFNLCRITNNEQCVSAECSDITCDWHIEGSKIGRGPMFEVTNINPIHNCLPKGGNKIGSSRWIAYTFLHEWNGDSEVTLKRVGDEIHRLYGFDCPKTKLLEAQKMGREILGADHADSYTCLGQLATAIEDMDSSHKVHVETEWCTDSQQPRFKGFFLCLRETVWGFAFRCRHFIALDGWRLGGEFGGVMLTAVGIDANDGIWPVAVYEVEEESNSTWYNFLLKLGEMLRVDNGEGFCFISDGENGVEDALEALMCRAEIRICAQTVYERMKAKFPSNILWQLFWGACRSTNATEFYRHLDEIKVLDERCYEWLMESKWERWALHCMPAWAKCTHVTNKMGKKFFFWMHEYFAQSITRRMEAIVRKTRDLFERRYAAWLPWKGKLPPVVREKVNNAIEAAREMNVEATEGQVMHVLENGISRVSVDIKKQCCDCGSWQLSGIPCAHASKCILNVGREVDDFVDPLLTKDRYLSTYAVMMQLLPEEKCWPSSKFESILPPQNANTPDLTIHKAKNSELCCSKVKQVSVDLLEEGEVSAPTSVYCCSNIHGSSEDYSMVMVAQKNVVCVFSVINLQWSSIITLVPLAAFGNSQ</sequence>
<gene>
    <name evidence="7" type="ORF">CUMW_259540</name>
</gene>
<dbReference type="STRING" id="55188.A0A2H5QT76"/>
<name>A0A2H5QT76_CITUN</name>